<keyword evidence="2" id="KW-0789">Thiol protease inhibitor</keyword>
<dbReference type="Gene3D" id="3.10.450.10">
    <property type="match status" value="2"/>
</dbReference>
<organism evidence="5 6">
    <name type="scientific">Solanum verrucosum</name>
    <dbReference type="NCBI Taxonomy" id="315347"/>
    <lineage>
        <taxon>Eukaryota</taxon>
        <taxon>Viridiplantae</taxon>
        <taxon>Streptophyta</taxon>
        <taxon>Embryophyta</taxon>
        <taxon>Tracheophyta</taxon>
        <taxon>Spermatophyta</taxon>
        <taxon>Magnoliopsida</taxon>
        <taxon>eudicotyledons</taxon>
        <taxon>Gunneridae</taxon>
        <taxon>Pentapetalae</taxon>
        <taxon>asterids</taxon>
        <taxon>lamiids</taxon>
        <taxon>Solanales</taxon>
        <taxon>Solanaceae</taxon>
        <taxon>Solanoideae</taxon>
        <taxon>Solaneae</taxon>
        <taxon>Solanum</taxon>
    </lineage>
</organism>
<evidence type="ECO:0000313" key="5">
    <source>
        <dbReference type="EMBL" id="WMV27039.1"/>
    </source>
</evidence>
<dbReference type="PANTHER" id="PTHR31260:SF61">
    <property type="entry name" value="MULTICYSTATIN-LIKE ISOFORM X1"/>
    <property type="match status" value="1"/>
</dbReference>
<reference evidence="5" key="1">
    <citation type="submission" date="2023-08" db="EMBL/GenBank/DDBJ databases">
        <title>A de novo genome assembly of Solanum verrucosum Schlechtendal, a Mexican diploid species geographically isolated from the other diploid A-genome species in potato relatives.</title>
        <authorList>
            <person name="Hosaka K."/>
        </authorList>
    </citation>
    <scope>NUCLEOTIDE SEQUENCE</scope>
    <source>
        <tissue evidence="5">Young leaves</tissue>
    </source>
</reference>
<dbReference type="NCBIfam" id="TIGR01638">
    <property type="entry name" value="Atha_cystat_rel"/>
    <property type="match status" value="2"/>
</dbReference>
<keyword evidence="6" id="KW-1185">Reference proteome</keyword>
<name>A0AAF0TPF8_SOLVR</name>
<gene>
    <name evidence="5" type="ORF">MTR67_020424</name>
</gene>
<dbReference type="AlphaFoldDB" id="A0AAF0TPF8"/>
<dbReference type="SUPFAM" id="SSF54403">
    <property type="entry name" value="Cystatin/monellin"/>
    <property type="match status" value="2"/>
</dbReference>
<accession>A0AAF0TPF8</accession>
<dbReference type="InterPro" id="IPR000010">
    <property type="entry name" value="Cystatin_dom"/>
</dbReference>
<evidence type="ECO:0000256" key="2">
    <source>
        <dbReference type="ARBA" id="ARBA00022704"/>
    </source>
</evidence>
<feature type="region of interest" description="Disordered" evidence="3">
    <location>
        <begin position="1"/>
        <end position="23"/>
    </location>
</feature>
<dbReference type="Pfam" id="PF00031">
    <property type="entry name" value="Cystatin"/>
    <property type="match status" value="2"/>
</dbReference>
<dbReference type="Proteomes" id="UP001234989">
    <property type="component" value="Chromosome 4"/>
</dbReference>
<proteinExistence type="predicted"/>
<dbReference type="InterPro" id="IPR006462">
    <property type="entry name" value="MS5"/>
</dbReference>
<evidence type="ECO:0000313" key="6">
    <source>
        <dbReference type="Proteomes" id="UP001234989"/>
    </source>
</evidence>
<evidence type="ECO:0000259" key="4">
    <source>
        <dbReference type="Pfam" id="PF00031"/>
    </source>
</evidence>
<dbReference type="GO" id="GO:0004869">
    <property type="term" value="F:cysteine-type endopeptidase inhibitor activity"/>
    <property type="evidence" value="ECO:0007669"/>
    <property type="project" value="UniProtKB-KW"/>
</dbReference>
<feature type="domain" description="Cystatin" evidence="4">
    <location>
        <begin position="94"/>
        <end position="154"/>
    </location>
</feature>
<sequence>MTDKHCPIEEESSVKEGEGVDDSVEKEKGYYSDDYIVTYAGGRKMSRKHRKEYMRQINESEGFDITLDLELNAQLGGPVVPLRGDFYKPLCTELSHMAIHKFNKENALNYEFVEIVNMTAQLGGGVWYYITFNAKDADAAKDSADAIKTFQALGWQGVSGDLEVSFCRFKKSSSHAEYLVKQHNDGQPYSLEEEEEDIVTFAGGRKMSCKHRKEYITRAMQGFDITLDLELNAALGGPVVPLRGDYHKPTCIELSRMAIDKFNNENAQNYEFVEILNMNGQKGGGIWYYITFNAKDAVKTFQALGWEGIRPELDELIHMYNFCNFVLFGRRVLLTGGRNEEIVGTGPDPDLIPGANIHTTARLKKVQLVGAQSPTVAEVAETSANGIASKVVTILHKDYVKKS</sequence>
<dbReference type="InterPro" id="IPR006525">
    <property type="entry name" value="Cystatin-related_pln"/>
</dbReference>
<feature type="domain" description="Cystatin" evidence="4">
    <location>
        <begin position="253"/>
        <end position="297"/>
    </location>
</feature>
<dbReference type="InterPro" id="IPR046350">
    <property type="entry name" value="Cystatin_sf"/>
</dbReference>
<evidence type="ECO:0000256" key="3">
    <source>
        <dbReference type="SAM" id="MobiDB-lite"/>
    </source>
</evidence>
<keyword evidence="1" id="KW-0646">Protease inhibitor</keyword>
<dbReference type="PANTHER" id="PTHR31260">
    <property type="entry name" value="CYSTATIN/MONELLIN SUPERFAMILY PROTEIN"/>
    <property type="match status" value="1"/>
</dbReference>
<dbReference type="EMBL" id="CP133615">
    <property type="protein sequence ID" value="WMV27039.1"/>
    <property type="molecule type" value="Genomic_DNA"/>
</dbReference>
<protein>
    <recommendedName>
        <fullName evidence="4">Cystatin domain-containing protein</fullName>
    </recommendedName>
</protein>
<evidence type="ECO:0000256" key="1">
    <source>
        <dbReference type="ARBA" id="ARBA00022690"/>
    </source>
</evidence>